<dbReference type="OrthoDB" id="9811588at2"/>
<sequence>MELRHLRYFIAVAEEGSLTLAAERRLHTAQPSLSRQIRDLELEDGAQLLIRGPRGIELTPAGRVFLDHARLVLSQVEVAGEAARRASQVAKESFVLGFLTGHEVTWLPEALRILRDDQPNIEVIVHSQLSPDLARGLLQGKLDVAFLRREDHVPGLAFKLLTKEPLVVFLPSDHRLATRDTIRPRDIPRETFISVPKTTSPALRAVIDGYGARARLDLTPDHEVDNISMAVSMIVSTRGLALLPLYARNLLPPSVVSRPLRGEAPTIDLVIGYNRANTSSLLKAFLLDELIARGSMLNAASPEHLPLRHK</sequence>
<reference evidence="7 8" key="1">
    <citation type="submission" date="2016-11" db="EMBL/GenBank/DDBJ databases">
        <authorList>
            <person name="Jaros S."/>
            <person name="Januszkiewicz K."/>
            <person name="Wedrychowicz H."/>
        </authorList>
    </citation>
    <scope>NUCLEOTIDE SEQUENCE [LARGE SCALE GENOMIC DNA]</scope>
    <source>
        <strain evidence="7 8">GAS242</strain>
    </source>
</reference>
<evidence type="ECO:0000256" key="4">
    <source>
        <dbReference type="ARBA" id="ARBA00023125"/>
    </source>
</evidence>
<dbReference type="GO" id="GO:0003677">
    <property type="term" value="F:DNA binding"/>
    <property type="evidence" value="ECO:0007669"/>
    <property type="project" value="UniProtKB-KW"/>
</dbReference>
<keyword evidence="5" id="KW-0804">Transcription</keyword>
<evidence type="ECO:0000259" key="6">
    <source>
        <dbReference type="PROSITE" id="PS50931"/>
    </source>
</evidence>
<dbReference type="EMBL" id="LT670818">
    <property type="protein sequence ID" value="SHH03249.1"/>
    <property type="molecule type" value="Genomic_DNA"/>
</dbReference>
<dbReference type="PANTHER" id="PTHR30346:SF0">
    <property type="entry name" value="HCA OPERON TRANSCRIPTIONAL ACTIVATOR HCAR"/>
    <property type="match status" value="1"/>
</dbReference>
<dbReference type="AlphaFoldDB" id="A0A1M5PNR0"/>
<dbReference type="SUPFAM" id="SSF53850">
    <property type="entry name" value="Periplasmic binding protein-like II"/>
    <property type="match status" value="1"/>
</dbReference>
<dbReference type="PANTHER" id="PTHR30346">
    <property type="entry name" value="TRANSCRIPTIONAL DUAL REGULATOR HCAR-RELATED"/>
    <property type="match status" value="1"/>
</dbReference>
<keyword evidence="4" id="KW-0238">DNA-binding</keyword>
<evidence type="ECO:0000256" key="1">
    <source>
        <dbReference type="ARBA" id="ARBA00003502"/>
    </source>
</evidence>
<dbReference type="GO" id="GO:0032993">
    <property type="term" value="C:protein-DNA complex"/>
    <property type="evidence" value="ECO:0007669"/>
    <property type="project" value="TreeGrafter"/>
</dbReference>
<accession>A0A1M5PNR0</accession>
<protein>
    <submittedName>
        <fullName evidence="7">LysR family transcriptional regulator, hca operon transcriptional activator</fullName>
    </submittedName>
</protein>
<dbReference type="Gene3D" id="1.10.10.10">
    <property type="entry name" value="Winged helix-like DNA-binding domain superfamily/Winged helix DNA-binding domain"/>
    <property type="match status" value="1"/>
</dbReference>
<dbReference type="InterPro" id="IPR036390">
    <property type="entry name" value="WH_DNA-bd_sf"/>
</dbReference>
<organism evidence="7 8">
    <name type="scientific">Bradyrhizobium erythrophlei</name>
    <dbReference type="NCBI Taxonomy" id="1437360"/>
    <lineage>
        <taxon>Bacteria</taxon>
        <taxon>Pseudomonadati</taxon>
        <taxon>Pseudomonadota</taxon>
        <taxon>Alphaproteobacteria</taxon>
        <taxon>Hyphomicrobiales</taxon>
        <taxon>Nitrobacteraceae</taxon>
        <taxon>Bradyrhizobium</taxon>
    </lineage>
</organism>
<evidence type="ECO:0000313" key="8">
    <source>
        <dbReference type="Proteomes" id="UP000190675"/>
    </source>
</evidence>
<evidence type="ECO:0000256" key="2">
    <source>
        <dbReference type="ARBA" id="ARBA00009437"/>
    </source>
</evidence>
<dbReference type="RefSeq" id="WP_079568536.1">
    <property type="nucleotide sequence ID" value="NZ_LT670818.1"/>
</dbReference>
<feature type="domain" description="HTH lysR-type" evidence="6">
    <location>
        <begin position="1"/>
        <end position="59"/>
    </location>
</feature>
<dbReference type="InterPro" id="IPR036388">
    <property type="entry name" value="WH-like_DNA-bd_sf"/>
</dbReference>
<dbReference type="SUPFAM" id="SSF46785">
    <property type="entry name" value="Winged helix' DNA-binding domain"/>
    <property type="match status" value="1"/>
</dbReference>
<evidence type="ECO:0000256" key="3">
    <source>
        <dbReference type="ARBA" id="ARBA00023015"/>
    </source>
</evidence>
<gene>
    <name evidence="7" type="ORF">SAMN05444169_5363</name>
</gene>
<dbReference type="GO" id="GO:0003700">
    <property type="term" value="F:DNA-binding transcription factor activity"/>
    <property type="evidence" value="ECO:0007669"/>
    <property type="project" value="InterPro"/>
</dbReference>
<dbReference type="InterPro" id="IPR005119">
    <property type="entry name" value="LysR_subst-bd"/>
</dbReference>
<keyword evidence="3" id="KW-0805">Transcription regulation</keyword>
<dbReference type="InterPro" id="IPR000847">
    <property type="entry name" value="LysR_HTH_N"/>
</dbReference>
<dbReference type="PROSITE" id="PS50931">
    <property type="entry name" value="HTH_LYSR"/>
    <property type="match status" value="1"/>
</dbReference>
<dbReference type="Gene3D" id="3.40.190.10">
    <property type="entry name" value="Periplasmic binding protein-like II"/>
    <property type="match status" value="2"/>
</dbReference>
<dbReference type="Pfam" id="PF03466">
    <property type="entry name" value="LysR_substrate"/>
    <property type="match status" value="1"/>
</dbReference>
<evidence type="ECO:0000256" key="5">
    <source>
        <dbReference type="ARBA" id="ARBA00023163"/>
    </source>
</evidence>
<dbReference type="Pfam" id="PF00126">
    <property type="entry name" value="HTH_1"/>
    <property type="match status" value="1"/>
</dbReference>
<comment type="similarity">
    <text evidence="2">Belongs to the LysR transcriptional regulatory family.</text>
</comment>
<comment type="function">
    <text evidence="1">NodD regulates the expression of the nodABCFE genes which encode other nodulation proteins. NodD is also a negative regulator of its own expression. Binds flavonoids as inducers.</text>
</comment>
<dbReference type="FunFam" id="1.10.10.10:FF:000001">
    <property type="entry name" value="LysR family transcriptional regulator"/>
    <property type="match status" value="1"/>
</dbReference>
<proteinExistence type="inferred from homology"/>
<evidence type="ECO:0000313" key="7">
    <source>
        <dbReference type="EMBL" id="SHH03249.1"/>
    </source>
</evidence>
<name>A0A1M5PNR0_9BRAD</name>
<dbReference type="Proteomes" id="UP000190675">
    <property type="component" value="Chromosome I"/>
</dbReference>